<comment type="similarity">
    <text evidence="1">Belongs to the archease family.</text>
</comment>
<name>A0A1Y6C336_9NEIS</name>
<keyword evidence="7" id="KW-1185">Reference proteome</keyword>
<dbReference type="AlphaFoldDB" id="A0A1Y6C336"/>
<dbReference type="PANTHER" id="PTHR12682:SF11">
    <property type="entry name" value="PROTEIN ARCHEASE"/>
    <property type="match status" value="1"/>
</dbReference>
<feature type="domain" description="Archease" evidence="5">
    <location>
        <begin position="14"/>
        <end position="146"/>
    </location>
</feature>
<dbReference type="GO" id="GO:0046872">
    <property type="term" value="F:metal ion binding"/>
    <property type="evidence" value="ECO:0007669"/>
    <property type="project" value="UniProtKB-KW"/>
</dbReference>
<dbReference type="InterPro" id="IPR023572">
    <property type="entry name" value="Archease_dom"/>
</dbReference>
<evidence type="ECO:0000259" key="5">
    <source>
        <dbReference type="Pfam" id="PF01951"/>
    </source>
</evidence>
<protein>
    <submittedName>
        <fullName evidence="6">SHS2 domain-containing protein</fullName>
    </submittedName>
</protein>
<dbReference type="Proteomes" id="UP000192920">
    <property type="component" value="Unassembled WGS sequence"/>
</dbReference>
<dbReference type="InterPro" id="IPR002804">
    <property type="entry name" value="Archease"/>
</dbReference>
<proteinExistence type="inferred from homology"/>
<dbReference type="SUPFAM" id="SSF69819">
    <property type="entry name" value="MTH1598-like"/>
    <property type="match status" value="1"/>
</dbReference>
<keyword evidence="2" id="KW-0819">tRNA processing</keyword>
<dbReference type="GO" id="GO:0008033">
    <property type="term" value="P:tRNA processing"/>
    <property type="evidence" value="ECO:0007669"/>
    <property type="project" value="UniProtKB-KW"/>
</dbReference>
<keyword evidence="4" id="KW-0106">Calcium</keyword>
<evidence type="ECO:0000313" key="6">
    <source>
        <dbReference type="EMBL" id="SMF41231.1"/>
    </source>
</evidence>
<dbReference type="Gene3D" id="3.55.10.10">
    <property type="entry name" value="Archease domain"/>
    <property type="match status" value="1"/>
</dbReference>
<evidence type="ECO:0000313" key="7">
    <source>
        <dbReference type="Proteomes" id="UP000192920"/>
    </source>
</evidence>
<dbReference type="STRING" id="1123014.SAMN02745746_03078"/>
<organism evidence="6 7">
    <name type="scientific">Pseudogulbenkiania subflava DSM 22618</name>
    <dbReference type="NCBI Taxonomy" id="1123014"/>
    <lineage>
        <taxon>Bacteria</taxon>
        <taxon>Pseudomonadati</taxon>
        <taxon>Pseudomonadota</taxon>
        <taxon>Betaproteobacteria</taxon>
        <taxon>Neisseriales</taxon>
        <taxon>Chromobacteriaceae</taxon>
        <taxon>Pseudogulbenkiania</taxon>
    </lineage>
</organism>
<dbReference type="RefSeq" id="WP_085277205.1">
    <property type="nucleotide sequence ID" value="NZ_FXAG01000019.1"/>
</dbReference>
<evidence type="ECO:0000256" key="2">
    <source>
        <dbReference type="ARBA" id="ARBA00022694"/>
    </source>
</evidence>
<keyword evidence="3" id="KW-0479">Metal-binding</keyword>
<accession>A0A1Y6C336</accession>
<sequence>MVLPDVPATATQRYGYFDHDADLGIEACGATPEAAMEAAAEAMFAVMTDLAALRPEQQLELDFDEADPELALVTWLNLLLAEAQSRRLVWCRFRLRREGSRWHGEAAGQPWTAELERGVEVKGATLTQLSLTPQEGGWRARCVVDV</sequence>
<reference evidence="7" key="1">
    <citation type="submission" date="2017-04" db="EMBL/GenBank/DDBJ databases">
        <authorList>
            <person name="Varghese N."/>
            <person name="Submissions S."/>
        </authorList>
    </citation>
    <scope>NUCLEOTIDE SEQUENCE [LARGE SCALE GENOMIC DNA]</scope>
    <source>
        <strain evidence="7">DSM 22618</strain>
    </source>
</reference>
<dbReference type="Pfam" id="PF01951">
    <property type="entry name" value="Archease"/>
    <property type="match status" value="1"/>
</dbReference>
<evidence type="ECO:0000256" key="3">
    <source>
        <dbReference type="ARBA" id="ARBA00022723"/>
    </source>
</evidence>
<evidence type="ECO:0000256" key="4">
    <source>
        <dbReference type="ARBA" id="ARBA00022837"/>
    </source>
</evidence>
<dbReference type="EMBL" id="FXAG01000019">
    <property type="protein sequence ID" value="SMF41231.1"/>
    <property type="molecule type" value="Genomic_DNA"/>
</dbReference>
<gene>
    <name evidence="6" type="ORF">SAMN02745746_03078</name>
</gene>
<dbReference type="PANTHER" id="PTHR12682">
    <property type="entry name" value="ARCHEASE"/>
    <property type="match status" value="1"/>
</dbReference>
<evidence type="ECO:0000256" key="1">
    <source>
        <dbReference type="ARBA" id="ARBA00007963"/>
    </source>
</evidence>
<dbReference type="InterPro" id="IPR036820">
    <property type="entry name" value="Archease_dom_sf"/>
</dbReference>